<evidence type="ECO:0000256" key="3">
    <source>
        <dbReference type="ARBA" id="ARBA00009548"/>
    </source>
</evidence>
<evidence type="ECO:0000256" key="5">
    <source>
        <dbReference type="ARBA" id="ARBA00022490"/>
    </source>
</evidence>
<evidence type="ECO:0000256" key="7">
    <source>
        <dbReference type="ARBA" id="ARBA00022816"/>
    </source>
</evidence>
<evidence type="ECO:0000256" key="10">
    <source>
        <dbReference type="ARBA" id="ARBA00023161"/>
    </source>
</evidence>
<feature type="compositionally biased region" description="Acidic residues" evidence="13">
    <location>
        <begin position="1"/>
        <end position="12"/>
    </location>
</feature>
<dbReference type="InterPro" id="IPR018545">
    <property type="entry name" value="Btz_dom"/>
</dbReference>
<dbReference type="PANTHER" id="PTHR46837">
    <property type="entry name" value="PROTEIN MLN51 HOMOLOG"/>
    <property type="match status" value="1"/>
</dbReference>
<dbReference type="EMBL" id="JABTTQ020002275">
    <property type="protein sequence ID" value="KAK6124965.1"/>
    <property type="molecule type" value="Genomic_DNA"/>
</dbReference>
<feature type="compositionally biased region" description="Basic and acidic residues" evidence="13">
    <location>
        <begin position="605"/>
        <end position="620"/>
    </location>
</feature>
<feature type="region of interest" description="Disordered" evidence="13">
    <location>
        <begin position="372"/>
        <end position="393"/>
    </location>
</feature>
<evidence type="ECO:0000313" key="15">
    <source>
        <dbReference type="EMBL" id="KAK6124965.1"/>
    </source>
</evidence>
<comment type="similarity">
    <text evidence="3">Belongs to the CASC3 family.</text>
</comment>
<keyword evidence="16" id="KW-1185">Reference proteome</keyword>
<dbReference type="InterPro" id="IPR044796">
    <property type="entry name" value="MLN51_plant"/>
</dbReference>
<dbReference type="Pfam" id="PF09405">
    <property type="entry name" value="Btz"/>
    <property type="match status" value="1"/>
</dbReference>
<dbReference type="Proteomes" id="UP001318860">
    <property type="component" value="Unassembled WGS sequence"/>
</dbReference>
<proteinExistence type="inferred from homology"/>
<dbReference type="SMART" id="SM01044">
    <property type="entry name" value="Btz"/>
    <property type="match status" value="1"/>
</dbReference>
<feature type="compositionally biased region" description="Basic and acidic residues" evidence="13">
    <location>
        <begin position="96"/>
        <end position="105"/>
    </location>
</feature>
<name>A0ABR0USP2_REHGL</name>
<keyword evidence="11" id="KW-0508">mRNA splicing</keyword>
<evidence type="ECO:0000256" key="13">
    <source>
        <dbReference type="SAM" id="MobiDB-lite"/>
    </source>
</evidence>
<feature type="region of interest" description="Disordered" evidence="13">
    <location>
        <begin position="1"/>
        <end position="131"/>
    </location>
</feature>
<reference evidence="15 16" key="1">
    <citation type="journal article" date="2021" name="Comput. Struct. Biotechnol. J.">
        <title>De novo genome assembly of the potent medicinal plant Rehmannia glutinosa using nanopore technology.</title>
        <authorList>
            <person name="Ma L."/>
            <person name="Dong C."/>
            <person name="Song C."/>
            <person name="Wang X."/>
            <person name="Zheng X."/>
            <person name="Niu Y."/>
            <person name="Chen S."/>
            <person name="Feng W."/>
        </authorList>
    </citation>
    <scope>NUCLEOTIDE SEQUENCE [LARGE SCALE GENOMIC DNA]</scope>
    <source>
        <strain evidence="15">DH-2019</strain>
    </source>
</reference>
<keyword evidence="9" id="KW-0694">RNA-binding</keyword>
<accession>A0ABR0USP2</accession>
<evidence type="ECO:0000256" key="1">
    <source>
        <dbReference type="ARBA" id="ARBA00004123"/>
    </source>
</evidence>
<evidence type="ECO:0000256" key="2">
    <source>
        <dbReference type="ARBA" id="ARBA00004496"/>
    </source>
</evidence>
<feature type="compositionally biased region" description="Basic and acidic residues" evidence="13">
    <location>
        <begin position="40"/>
        <end position="50"/>
    </location>
</feature>
<feature type="region of interest" description="Disordered" evidence="13">
    <location>
        <begin position="597"/>
        <end position="622"/>
    </location>
</feature>
<keyword evidence="5" id="KW-0963">Cytoplasm</keyword>
<feature type="domain" description="Btz" evidence="14">
    <location>
        <begin position="96"/>
        <end position="199"/>
    </location>
</feature>
<evidence type="ECO:0000256" key="4">
    <source>
        <dbReference type="ARBA" id="ARBA00022448"/>
    </source>
</evidence>
<feature type="compositionally biased region" description="Acidic residues" evidence="13">
    <location>
        <begin position="51"/>
        <end position="74"/>
    </location>
</feature>
<organism evidence="15 16">
    <name type="scientific">Rehmannia glutinosa</name>
    <name type="common">Chinese foxglove</name>
    <dbReference type="NCBI Taxonomy" id="99300"/>
    <lineage>
        <taxon>Eukaryota</taxon>
        <taxon>Viridiplantae</taxon>
        <taxon>Streptophyta</taxon>
        <taxon>Embryophyta</taxon>
        <taxon>Tracheophyta</taxon>
        <taxon>Spermatophyta</taxon>
        <taxon>Magnoliopsida</taxon>
        <taxon>eudicotyledons</taxon>
        <taxon>Gunneridae</taxon>
        <taxon>Pentapetalae</taxon>
        <taxon>asterids</taxon>
        <taxon>lamiids</taxon>
        <taxon>Lamiales</taxon>
        <taxon>Orobanchaceae</taxon>
        <taxon>Rehmannieae</taxon>
        <taxon>Rehmannia</taxon>
    </lineage>
</organism>
<keyword evidence="8" id="KW-0810">Translation regulation</keyword>
<keyword evidence="10" id="KW-0866">Nonsense-mediated mRNA decay</keyword>
<evidence type="ECO:0000259" key="14">
    <source>
        <dbReference type="SMART" id="SM01044"/>
    </source>
</evidence>
<evidence type="ECO:0000256" key="12">
    <source>
        <dbReference type="ARBA" id="ARBA00023242"/>
    </source>
</evidence>
<feature type="compositionally biased region" description="Basic and acidic residues" evidence="13">
    <location>
        <begin position="121"/>
        <end position="131"/>
    </location>
</feature>
<evidence type="ECO:0000256" key="6">
    <source>
        <dbReference type="ARBA" id="ARBA00022664"/>
    </source>
</evidence>
<comment type="caution">
    <text evidence="15">The sequence shown here is derived from an EMBL/GenBank/DDBJ whole genome shotgun (WGS) entry which is preliminary data.</text>
</comment>
<sequence length="670" mass="72325">MAEEEIEYESDPEEAKLSLKMRRREASDDEEEEAEGGANRQEKPPRRIDDSDGESEGAAAEYEDELEEGEEDGGVEVVAVEKVESGKEGAVVGELTDEKEKKGVDNDASEDDDENNNIAEGQHEEERKEIEPFSVPTAGAFYMHDDRFRDNAGGRNRRTLGGRKLWESKDDRKWGHDKFEELTMQERNYDERRRSSGVVVEVVVEIEAQTVYMLKETGPENKVIITLRIITIRTMLLRVSGTRTSKVLIDAVFFICRSGKSVAKHSYASSGRTTEQVSNAKSDVVLPRKQVASSLNIASPPFYPTGSSTKDNTVPLKRDVQAGTISRNGQQSAVDGSFTMSQSTATMRGKNIVDSIGVENLYIDDSPKPSNAMQVPLSGSSSINSAQPQLRGQGRGLTSLTQMAYQPVVAKNQVNRVPPPSQLHNNVQRNLGQSRTQSSVQQYAQRVPSGPQAFSPPKAENAFEAGELESASDSKTAVVAKGKGGVQGSGKGSFLYGGAQVMGASGSMGSGHGDQNFPAFLPVMQFGGQHPGGIGVPAVGMAFPGYVAQPQLGGLGSSEMTWLPVLAGAAGGLGASYCPPYITMDGSYNARPSGQASSIAAASSKENHASKSLESDDFGQRQKNPRRYTEMKFDQPSSDALCGLQFLIWSTFGLLPLLVRYLKKTPDLAA</sequence>
<keyword evidence="7" id="KW-0509">mRNA transport</keyword>
<evidence type="ECO:0000313" key="16">
    <source>
        <dbReference type="Proteomes" id="UP001318860"/>
    </source>
</evidence>
<dbReference type="PANTHER" id="PTHR46837:SF5">
    <property type="entry name" value="PROTEIN MLN51 HOMOLOG"/>
    <property type="match status" value="1"/>
</dbReference>
<keyword evidence="6" id="KW-0507">mRNA processing</keyword>
<gene>
    <name evidence="15" type="ORF">DH2020_041239</name>
</gene>
<keyword evidence="4" id="KW-0813">Transport</keyword>
<evidence type="ECO:0000256" key="8">
    <source>
        <dbReference type="ARBA" id="ARBA00022845"/>
    </source>
</evidence>
<protein>
    <recommendedName>
        <fullName evidence="14">Btz domain-containing protein</fullName>
    </recommendedName>
</protein>
<comment type="subcellular location">
    <subcellularLocation>
        <location evidence="2">Cytoplasm</location>
    </subcellularLocation>
    <subcellularLocation>
        <location evidence="1">Nucleus</location>
    </subcellularLocation>
</comment>
<evidence type="ECO:0000256" key="11">
    <source>
        <dbReference type="ARBA" id="ARBA00023187"/>
    </source>
</evidence>
<evidence type="ECO:0000256" key="9">
    <source>
        <dbReference type="ARBA" id="ARBA00022884"/>
    </source>
</evidence>
<keyword evidence="12" id="KW-0539">Nucleus</keyword>